<evidence type="ECO:0000259" key="3">
    <source>
        <dbReference type="Pfam" id="PF13356"/>
    </source>
</evidence>
<gene>
    <name evidence="4" type="ORF">CEK00_00910</name>
</gene>
<dbReference type="AlphaFoldDB" id="A0A270NSK5"/>
<reference evidence="4 5" key="1">
    <citation type="submission" date="2017-06" db="EMBL/GenBank/DDBJ databases">
        <title>Genome sequencing and assembly of Stenotrophomonas maltophilia DF07.</title>
        <authorList>
            <person name="Iyer R."/>
        </authorList>
    </citation>
    <scope>NUCLEOTIDE SEQUENCE [LARGE SCALE GENOMIC DNA]</scope>
    <source>
        <strain evidence="4 5">DF07</strain>
    </source>
</reference>
<proteinExistence type="inferred from homology"/>
<evidence type="ECO:0000256" key="1">
    <source>
        <dbReference type="ARBA" id="ARBA00008857"/>
    </source>
</evidence>
<dbReference type="Pfam" id="PF13356">
    <property type="entry name" value="Arm-DNA-bind_3"/>
    <property type="match status" value="1"/>
</dbReference>
<evidence type="ECO:0000313" key="5">
    <source>
        <dbReference type="Proteomes" id="UP000216433"/>
    </source>
</evidence>
<dbReference type="InterPro" id="IPR038488">
    <property type="entry name" value="Integrase_DNA-bd_sf"/>
</dbReference>
<dbReference type="PANTHER" id="PTHR30629:SF2">
    <property type="entry name" value="PROPHAGE INTEGRASE INTS-RELATED"/>
    <property type="match status" value="1"/>
</dbReference>
<sequence>MARPLNRLTARAVQTLITAGYHADGGGLYLLVKHSGTKSWVLRYRRQGRLREMGLGAVRLFGLQEARAVALEQQKLLAQGKDPIDERRCTRVVGATFG</sequence>
<dbReference type="EMBL" id="NJGC01000001">
    <property type="protein sequence ID" value="PAM74680.1"/>
    <property type="molecule type" value="Genomic_DNA"/>
</dbReference>
<evidence type="ECO:0000256" key="2">
    <source>
        <dbReference type="ARBA" id="ARBA00022908"/>
    </source>
</evidence>
<comment type="similarity">
    <text evidence="1">Belongs to the 'phage' integrase family.</text>
</comment>
<dbReference type="RefSeq" id="WP_095377039.1">
    <property type="nucleotide sequence ID" value="NZ_NJGC01000001.1"/>
</dbReference>
<name>A0A270NSK5_STEMA</name>
<organism evidence="4 5">
    <name type="scientific">Stenotrophomonas maltophilia</name>
    <name type="common">Pseudomonas maltophilia</name>
    <name type="synonym">Xanthomonas maltophilia</name>
    <dbReference type="NCBI Taxonomy" id="40324"/>
    <lineage>
        <taxon>Bacteria</taxon>
        <taxon>Pseudomonadati</taxon>
        <taxon>Pseudomonadota</taxon>
        <taxon>Gammaproteobacteria</taxon>
        <taxon>Lysobacterales</taxon>
        <taxon>Lysobacteraceae</taxon>
        <taxon>Stenotrophomonas</taxon>
        <taxon>Stenotrophomonas maltophilia group</taxon>
    </lineage>
</organism>
<evidence type="ECO:0000313" key="4">
    <source>
        <dbReference type="EMBL" id="PAM74680.1"/>
    </source>
</evidence>
<comment type="caution">
    <text evidence="4">The sequence shown here is derived from an EMBL/GenBank/DDBJ whole genome shotgun (WGS) entry which is preliminary data.</text>
</comment>
<dbReference type="Proteomes" id="UP000216433">
    <property type="component" value="Unassembled WGS sequence"/>
</dbReference>
<dbReference type="InterPro" id="IPR050808">
    <property type="entry name" value="Phage_Integrase"/>
</dbReference>
<dbReference type="InterPro" id="IPR025166">
    <property type="entry name" value="Integrase_DNA_bind_dom"/>
</dbReference>
<dbReference type="Gene3D" id="3.30.160.390">
    <property type="entry name" value="Integrase, DNA-binding domain"/>
    <property type="match status" value="1"/>
</dbReference>
<keyword evidence="2" id="KW-0229">DNA integration</keyword>
<dbReference type="PANTHER" id="PTHR30629">
    <property type="entry name" value="PROPHAGE INTEGRASE"/>
    <property type="match status" value="1"/>
</dbReference>
<feature type="domain" description="Integrase DNA-binding" evidence="3">
    <location>
        <begin position="8"/>
        <end position="88"/>
    </location>
</feature>
<dbReference type="GO" id="GO:0015074">
    <property type="term" value="P:DNA integration"/>
    <property type="evidence" value="ECO:0007669"/>
    <property type="project" value="UniProtKB-KW"/>
</dbReference>
<accession>A0A270NSK5</accession>
<protein>
    <recommendedName>
        <fullName evidence="3">Integrase DNA-binding domain-containing protein</fullName>
    </recommendedName>
</protein>